<evidence type="ECO:0000313" key="15">
    <source>
        <dbReference type="EMBL" id="GAA4312998.1"/>
    </source>
</evidence>
<evidence type="ECO:0000256" key="1">
    <source>
        <dbReference type="ARBA" id="ARBA00001412"/>
    </source>
</evidence>
<dbReference type="InterPro" id="IPR006103">
    <property type="entry name" value="Glyco_hydro_2_cat"/>
</dbReference>
<dbReference type="InterPro" id="IPR004199">
    <property type="entry name" value="B-gal_small/dom_5"/>
</dbReference>
<keyword evidence="7" id="KW-0106">Calcium</keyword>
<keyword evidence="10" id="KW-0732">Signal</keyword>
<feature type="domain" description="Glycosyl hydrolases family 2 sugar binding" evidence="13">
    <location>
        <begin position="56"/>
        <end position="188"/>
    </location>
</feature>
<organism evidence="15 16">
    <name type="scientific">Compostibacter hankyongensis</name>
    <dbReference type="NCBI Taxonomy" id="1007089"/>
    <lineage>
        <taxon>Bacteria</taxon>
        <taxon>Pseudomonadati</taxon>
        <taxon>Bacteroidota</taxon>
        <taxon>Chitinophagia</taxon>
        <taxon>Chitinophagales</taxon>
        <taxon>Chitinophagaceae</taxon>
        <taxon>Compostibacter</taxon>
    </lineage>
</organism>
<dbReference type="EMBL" id="BAABFN010000005">
    <property type="protein sequence ID" value="GAA4312998.1"/>
    <property type="molecule type" value="Genomic_DNA"/>
</dbReference>
<dbReference type="PANTHER" id="PTHR46323">
    <property type="entry name" value="BETA-GALACTOSIDASE"/>
    <property type="match status" value="1"/>
</dbReference>
<dbReference type="InterPro" id="IPR006104">
    <property type="entry name" value="Glyco_hydro_2_N"/>
</dbReference>
<dbReference type="EC" id="3.2.1.23" evidence="5"/>
<dbReference type="InterPro" id="IPR006101">
    <property type="entry name" value="Glyco_hydro_2"/>
</dbReference>
<dbReference type="Gene3D" id="3.20.20.80">
    <property type="entry name" value="Glycosidases"/>
    <property type="match status" value="1"/>
</dbReference>
<dbReference type="InterPro" id="IPR036156">
    <property type="entry name" value="Beta-gal/glucu_dom_sf"/>
</dbReference>
<comment type="similarity">
    <text evidence="3">Belongs to the glycosyl hydrolase 2 family.</text>
</comment>
<dbReference type="InterPro" id="IPR017853">
    <property type="entry name" value="GH"/>
</dbReference>
<sequence length="923" mass="104144">MLSSRKFFLLWMLLSLYAASAFSQETILKYLSGTDKDHTVSWDFYCTAGRNSGKWTTIPVPSCWELQGFGTYNYGREKAEQQAGEQGIYRYHFRADRSWAGKQVNIVFEGSMTDTRVMINGRQAGPIHQGAFYRFKYDITPLLKLGADNLLEVTISKKSANASINRAERQGDFWIFGGIFRPVYLEVLPQAHIERLAVDATAAGKLSIRVFTANTGKGYTLEASPAEAGGGRRLAPVSTSLAADSATLQRQYAGVHLWSPEFPNLYRVKVNLKDAQGRVVHTVATQFGFRTAELRPHDGFYLNGKRVWFKGVDHHSFWPESGRTTSKAISIKDVALMKEMNMNAVRMSHYPPDVHFLDACDSMGLMVLDELTGWQHNYDDSTGHRLVREMVIRDVNHPGIVIWDNGNEGGFNRHLDGDFDRYDPQHRLVIHPWEKFNGTNTKHYPTYDYLQNLALYSNEVYFPTEFMHGLYDGGAGAGLEDYWNLIRRSPRSAGGFIWVFADEGIVRRDKNDSIDTHGNNAPDGILGPHREKEGSYYTIKEIWSPVHIDQPYIGPGFDGRLPVENRYTFTNLDQCSFRWKLVSFGGPSDRGVTPHTDAEGAVTTASAAPGEKKWLDLGLPASWASSDALYLTALDPHHREIFTWSWPLHSPADVMREATKPSAPSPVRMIPNADELIVEDGQVRIFFSRKSGYLEKVLRNDSLLSLSGGPALAGRDLPLQKLDYRTEGKNVVVAAAYRGKDSWLKTEWTFAPGMPAKLSYSFSQKGEADFMGITFDYPEGKIAGMRWLGRGPYHVWKNRLKGLQFGVWDKAYNPAVTGESWQYPEFKGNHSELYWVNIKTREWPFTVFTENRNLFLQMLHTPDPQGAGNRHTTVSYPEGNLGFMHAIQAIGTKFHEAADMGPQSQPNTELNAPGEGVLWFDFR</sequence>
<accession>A0ABP8FXI2</accession>
<evidence type="ECO:0000259" key="12">
    <source>
        <dbReference type="Pfam" id="PF02836"/>
    </source>
</evidence>
<dbReference type="Gene3D" id="2.70.98.10">
    <property type="match status" value="1"/>
</dbReference>
<dbReference type="PANTHER" id="PTHR46323:SF2">
    <property type="entry name" value="BETA-GALACTOSIDASE"/>
    <property type="match status" value="1"/>
</dbReference>
<feature type="signal peptide" evidence="10">
    <location>
        <begin position="1"/>
        <end position="23"/>
    </location>
</feature>
<keyword evidence="16" id="KW-1185">Reference proteome</keyword>
<evidence type="ECO:0000256" key="7">
    <source>
        <dbReference type="ARBA" id="ARBA00022837"/>
    </source>
</evidence>
<feature type="domain" description="Glycoside hydrolase family 2 catalytic" evidence="12">
    <location>
        <begin position="299"/>
        <end position="511"/>
    </location>
</feature>
<dbReference type="InterPro" id="IPR050347">
    <property type="entry name" value="Bact_Beta-galactosidase"/>
</dbReference>
<evidence type="ECO:0000313" key="16">
    <source>
        <dbReference type="Proteomes" id="UP001501207"/>
    </source>
</evidence>
<evidence type="ECO:0000256" key="3">
    <source>
        <dbReference type="ARBA" id="ARBA00007401"/>
    </source>
</evidence>
<dbReference type="Gene3D" id="2.60.120.260">
    <property type="entry name" value="Galactose-binding domain-like"/>
    <property type="match status" value="1"/>
</dbReference>
<dbReference type="SUPFAM" id="SSF49303">
    <property type="entry name" value="beta-Galactosidase/glucuronidase domain"/>
    <property type="match status" value="2"/>
</dbReference>
<comment type="cofactor">
    <cofactor evidence="2">
        <name>Ca(2+)</name>
        <dbReference type="ChEBI" id="CHEBI:29108"/>
    </cofactor>
</comment>
<evidence type="ECO:0000256" key="8">
    <source>
        <dbReference type="ARBA" id="ARBA00023295"/>
    </source>
</evidence>
<evidence type="ECO:0000259" key="13">
    <source>
        <dbReference type="Pfam" id="PF02837"/>
    </source>
</evidence>
<dbReference type="GO" id="GO:0016787">
    <property type="term" value="F:hydrolase activity"/>
    <property type="evidence" value="ECO:0007669"/>
    <property type="project" value="UniProtKB-KW"/>
</dbReference>
<evidence type="ECO:0000256" key="2">
    <source>
        <dbReference type="ARBA" id="ARBA00001913"/>
    </source>
</evidence>
<evidence type="ECO:0000259" key="14">
    <source>
        <dbReference type="Pfam" id="PF02929"/>
    </source>
</evidence>
<dbReference type="Pfam" id="PF02929">
    <property type="entry name" value="Bgal_small_N"/>
    <property type="match status" value="1"/>
</dbReference>
<dbReference type="Pfam" id="PF00703">
    <property type="entry name" value="Glyco_hydro_2"/>
    <property type="match status" value="1"/>
</dbReference>
<dbReference type="InterPro" id="IPR008979">
    <property type="entry name" value="Galactose-bd-like_sf"/>
</dbReference>
<evidence type="ECO:0000259" key="11">
    <source>
        <dbReference type="Pfam" id="PF00703"/>
    </source>
</evidence>
<keyword evidence="6 15" id="KW-0378">Hydrolase</keyword>
<dbReference type="InterPro" id="IPR011013">
    <property type="entry name" value="Gal_mutarotase_sf_dom"/>
</dbReference>
<evidence type="ECO:0000256" key="5">
    <source>
        <dbReference type="ARBA" id="ARBA00012756"/>
    </source>
</evidence>
<dbReference type="SUPFAM" id="SSF49785">
    <property type="entry name" value="Galactose-binding domain-like"/>
    <property type="match status" value="1"/>
</dbReference>
<protein>
    <recommendedName>
        <fullName evidence="5">beta-galactosidase</fullName>
        <ecNumber evidence="5">3.2.1.23</ecNumber>
    </recommendedName>
    <alternativeName>
        <fullName evidence="9">Lactase</fullName>
    </alternativeName>
</protein>
<comment type="caution">
    <text evidence="15">The sequence shown here is derived from an EMBL/GenBank/DDBJ whole genome shotgun (WGS) entry which is preliminary data.</text>
</comment>
<evidence type="ECO:0000256" key="10">
    <source>
        <dbReference type="SAM" id="SignalP"/>
    </source>
</evidence>
<comment type="catalytic activity">
    <reaction evidence="1">
        <text>Hydrolysis of terminal non-reducing beta-D-galactose residues in beta-D-galactosides.</text>
        <dbReference type="EC" id="3.2.1.23"/>
    </reaction>
</comment>
<evidence type="ECO:0000256" key="9">
    <source>
        <dbReference type="ARBA" id="ARBA00032230"/>
    </source>
</evidence>
<feature type="chain" id="PRO_5046217970" description="beta-galactosidase" evidence="10">
    <location>
        <begin position="24"/>
        <end position="923"/>
    </location>
</feature>
<name>A0ABP8FXI2_9BACT</name>
<dbReference type="Gene3D" id="2.60.40.10">
    <property type="entry name" value="Immunoglobulins"/>
    <property type="match status" value="2"/>
</dbReference>
<dbReference type="InterPro" id="IPR013783">
    <property type="entry name" value="Ig-like_fold"/>
</dbReference>
<dbReference type="Pfam" id="PF02837">
    <property type="entry name" value="Glyco_hydro_2_N"/>
    <property type="match status" value="1"/>
</dbReference>
<evidence type="ECO:0000256" key="6">
    <source>
        <dbReference type="ARBA" id="ARBA00022801"/>
    </source>
</evidence>
<comment type="subunit">
    <text evidence="4">Monomer.</text>
</comment>
<dbReference type="SUPFAM" id="SSF74650">
    <property type="entry name" value="Galactose mutarotase-like"/>
    <property type="match status" value="1"/>
</dbReference>
<dbReference type="InterPro" id="IPR006102">
    <property type="entry name" value="Ig-like_GH2"/>
</dbReference>
<keyword evidence="8" id="KW-0326">Glycosidase</keyword>
<evidence type="ECO:0000256" key="4">
    <source>
        <dbReference type="ARBA" id="ARBA00011245"/>
    </source>
</evidence>
<dbReference type="SUPFAM" id="SSF51445">
    <property type="entry name" value="(Trans)glycosidases"/>
    <property type="match status" value="1"/>
</dbReference>
<proteinExistence type="inferred from homology"/>
<dbReference type="Pfam" id="PF02836">
    <property type="entry name" value="Glyco_hydro_2_C"/>
    <property type="match status" value="1"/>
</dbReference>
<dbReference type="Proteomes" id="UP001501207">
    <property type="component" value="Unassembled WGS sequence"/>
</dbReference>
<feature type="domain" description="Beta galactosidase small chain/" evidence="14">
    <location>
        <begin position="730"/>
        <end position="843"/>
    </location>
</feature>
<reference evidence="16" key="1">
    <citation type="journal article" date="2019" name="Int. J. Syst. Evol. Microbiol.">
        <title>The Global Catalogue of Microorganisms (GCM) 10K type strain sequencing project: providing services to taxonomists for standard genome sequencing and annotation.</title>
        <authorList>
            <consortium name="The Broad Institute Genomics Platform"/>
            <consortium name="The Broad Institute Genome Sequencing Center for Infectious Disease"/>
            <person name="Wu L."/>
            <person name="Ma J."/>
        </authorList>
    </citation>
    <scope>NUCLEOTIDE SEQUENCE [LARGE SCALE GENOMIC DNA]</scope>
    <source>
        <strain evidence="16">JCM 17664</strain>
    </source>
</reference>
<gene>
    <name evidence="15" type="ORF">GCM10023143_23000</name>
</gene>
<dbReference type="InterPro" id="IPR014718">
    <property type="entry name" value="GH-type_carb-bd"/>
</dbReference>
<dbReference type="PRINTS" id="PR00132">
    <property type="entry name" value="GLHYDRLASE2"/>
</dbReference>
<feature type="domain" description="Glycoside hydrolase family 2 immunoglobulin-like beta-sandwich" evidence="11">
    <location>
        <begin position="192"/>
        <end position="290"/>
    </location>
</feature>
<dbReference type="RefSeq" id="WP_344979405.1">
    <property type="nucleotide sequence ID" value="NZ_BAABFN010000005.1"/>
</dbReference>